<evidence type="ECO:0000256" key="4">
    <source>
        <dbReference type="ARBA" id="ARBA00022807"/>
    </source>
</evidence>
<evidence type="ECO:0000313" key="6">
    <source>
        <dbReference type="EMBL" id="CQD14337.1"/>
    </source>
</evidence>
<dbReference type="EMBL" id="CTEF01000002">
    <property type="protein sequence ID" value="CQD14337.1"/>
    <property type="molecule type" value="Genomic_DNA"/>
</dbReference>
<dbReference type="InterPro" id="IPR051794">
    <property type="entry name" value="PG_Endopeptidase_C40"/>
</dbReference>
<keyword evidence="4" id="KW-0788">Thiol protease</keyword>
<name>A0A0U1DEE7_9MYCO</name>
<dbReference type="GO" id="GO:0008234">
    <property type="term" value="F:cysteine-type peptidase activity"/>
    <property type="evidence" value="ECO:0007669"/>
    <property type="project" value="UniProtKB-KW"/>
</dbReference>
<evidence type="ECO:0000256" key="3">
    <source>
        <dbReference type="ARBA" id="ARBA00022801"/>
    </source>
</evidence>
<dbReference type="PROSITE" id="PS51935">
    <property type="entry name" value="NLPC_P60"/>
    <property type="match status" value="1"/>
</dbReference>
<keyword evidence="2" id="KW-0645">Protease</keyword>
<evidence type="ECO:0000313" key="7">
    <source>
        <dbReference type="Proteomes" id="UP000182227"/>
    </source>
</evidence>
<dbReference type="PANTHER" id="PTHR47359:SF3">
    <property type="entry name" value="NLP_P60 DOMAIN-CONTAINING PROTEIN-RELATED"/>
    <property type="match status" value="1"/>
</dbReference>
<dbReference type="Pfam" id="PF00877">
    <property type="entry name" value="NLPC_P60"/>
    <property type="match status" value="1"/>
</dbReference>
<comment type="similarity">
    <text evidence="1">Belongs to the peptidase C40 family.</text>
</comment>
<evidence type="ECO:0000259" key="5">
    <source>
        <dbReference type="PROSITE" id="PS51935"/>
    </source>
</evidence>
<proteinExistence type="inferred from homology"/>
<dbReference type="GO" id="GO:0006508">
    <property type="term" value="P:proteolysis"/>
    <property type="evidence" value="ECO:0007669"/>
    <property type="project" value="UniProtKB-KW"/>
</dbReference>
<dbReference type="InterPro" id="IPR000064">
    <property type="entry name" value="NLP_P60_dom"/>
</dbReference>
<keyword evidence="3" id="KW-0378">Hydrolase</keyword>
<dbReference type="Proteomes" id="UP000182227">
    <property type="component" value="Unassembled WGS sequence"/>
</dbReference>
<protein>
    <submittedName>
        <fullName evidence="6">NLP/P60 protein</fullName>
    </submittedName>
</protein>
<dbReference type="PANTHER" id="PTHR47359">
    <property type="entry name" value="PEPTIDOGLYCAN DL-ENDOPEPTIDASE CWLO"/>
    <property type="match status" value="1"/>
</dbReference>
<reference evidence="6 7" key="1">
    <citation type="submission" date="2015-03" db="EMBL/GenBank/DDBJ databases">
        <authorList>
            <person name="Murphy D."/>
        </authorList>
    </citation>
    <scope>NUCLEOTIDE SEQUENCE [LARGE SCALE GENOMIC DNA]</scope>
    <source>
        <strain evidence="6 7">D16</strain>
    </source>
</reference>
<sequence>MGVPYSWGGGTLTGPGPGVDYDAGKVGFDCSGLTRYAFAGVGVQIPKYSGDQYNTGRKVPVAQAKRGDLLFWGPAAASTWRCTSAAARCSRRRAVRRRSR</sequence>
<feature type="domain" description="NlpC/P60" evidence="5">
    <location>
        <begin position="1"/>
        <end position="100"/>
    </location>
</feature>
<dbReference type="AlphaFoldDB" id="A0A0U1DEE7"/>
<organism evidence="6 7">
    <name type="scientific">Mycolicibacterium conceptionense</name>
    <dbReference type="NCBI Taxonomy" id="451644"/>
    <lineage>
        <taxon>Bacteria</taxon>
        <taxon>Bacillati</taxon>
        <taxon>Actinomycetota</taxon>
        <taxon>Actinomycetes</taxon>
        <taxon>Mycobacteriales</taxon>
        <taxon>Mycobacteriaceae</taxon>
        <taxon>Mycolicibacterium</taxon>
    </lineage>
</organism>
<dbReference type="Gene3D" id="3.90.1720.10">
    <property type="entry name" value="endopeptidase domain like (from Nostoc punctiforme)"/>
    <property type="match status" value="1"/>
</dbReference>
<gene>
    <name evidence="6" type="ORF">BN970_02907</name>
</gene>
<evidence type="ECO:0000256" key="2">
    <source>
        <dbReference type="ARBA" id="ARBA00022670"/>
    </source>
</evidence>
<evidence type="ECO:0000256" key="1">
    <source>
        <dbReference type="ARBA" id="ARBA00007074"/>
    </source>
</evidence>
<accession>A0A0U1DEE7</accession>
<dbReference type="SUPFAM" id="SSF54001">
    <property type="entry name" value="Cysteine proteinases"/>
    <property type="match status" value="1"/>
</dbReference>
<dbReference type="InterPro" id="IPR038765">
    <property type="entry name" value="Papain-like_cys_pep_sf"/>
</dbReference>